<dbReference type="InterPro" id="IPR006528">
    <property type="entry name" value="Phage_head_morphogenesis_dom"/>
</dbReference>
<sequence>MQELHNSTLYWLRAEYRQSGLAQDASPALMMRQAMKKLSRRWLKKFDLLAVKLADRFTHDVMKNSDASLSTALQSAGFTVPFKKTAEMNNALQATITENVNLIRSIPEQYLTQVETLVMQSVSRGRDLATLTKELQHRFGVTRRRAAFIALDQNNKATSVMQSARQRALGVRRGRWRHSHAGKVPRVSHVKADGKEFDLDKGMFLDGKWVMPGEEIGCRCGWEAILPGLE</sequence>
<dbReference type="Pfam" id="PF04233">
    <property type="entry name" value="Phage_Mu_F"/>
    <property type="match status" value="1"/>
</dbReference>
<evidence type="ECO:0000259" key="1">
    <source>
        <dbReference type="Pfam" id="PF04233"/>
    </source>
</evidence>
<dbReference type="AlphaFoldDB" id="A0A447L0F0"/>
<dbReference type="Proteomes" id="UP000281391">
    <property type="component" value="Chromosome"/>
</dbReference>
<evidence type="ECO:0000313" key="3">
    <source>
        <dbReference type="Proteomes" id="UP000281391"/>
    </source>
</evidence>
<dbReference type="KEGG" id="sof:NCTC11214_04820"/>
<dbReference type="EMBL" id="LR134117">
    <property type="protein sequence ID" value="VDZ64134.1"/>
    <property type="molecule type" value="Genomic_DNA"/>
</dbReference>
<name>A0A447L0F0_SEROD</name>
<gene>
    <name evidence="2" type="ORF">NCTC11214_04820</name>
</gene>
<organism evidence="2 3">
    <name type="scientific">Serratia odorifera</name>
    <dbReference type="NCBI Taxonomy" id="618"/>
    <lineage>
        <taxon>Bacteria</taxon>
        <taxon>Pseudomonadati</taxon>
        <taxon>Pseudomonadota</taxon>
        <taxon>Gammaproteobacteria</taxon>
        <taxon>Enterobacterales</taxon>
        <taxon>Yersiniaceae</taxon>
        <taxon>Serratia</taxon>
    </lineage>
</organism>
<accession>A0A447L0F0</accession>
<feature type="domain" description="Phage head morphogenesis" evidence="1">
    <location>
        <begin position="113"/>
        <end position="220"/>
    </location>
</feature>
<evidence type="ECO:0000313" key="2">
    <source>
        <dbReference type="EMBL" id="VDZ64134.1"/>
    </source>
</evidence>
<proteinExistence type="predicted"/>
<reference evidence="2 3" key="1">
    <citation type="submission" date="2018-12" db="EMBL/GenBank/DDBJ databases">
        <authorList>
            <consortium name="Pathogen Informatics"/>
        </authorList>
    </citation>
    <scope>NUCLEOTIDE SEQUENCE [LARGE SCALE GENOMIC DNA]</scope>
    <source>
        <strain evidence="2 3">NCTC11214</strain>
    </source>
</reference>
<protein>
    <submittedName>
        <fullName evidence="2">Phage head morphogenesis protein, SPP1 gp7 family</fullName>
    </submittedName>
</protein>